<evidence type="ECO:0000313" key="15">
    <source>
        <dbReference type="EMBL" id="SAM07023.1"/>
    </source>
</evidence>
<dbReference type="GO" id="GO:0000155">
    <property type="term" value="F:phosphorelay sensor kinase activity"/>
    <property type="evidence" value="ECO:0007669"/>
    <property type="project" value="InterPro"/>
</dbReference>
<sequence length="2413" mass="270808">MNPRTVDLESITIAGYTLTTASPLEKDNDQAIVAFGQRTRDGLPIVAKLSYQGLRLEREYHVAQRLYRFSEAHQLLSMPLEKVTLPHGLIAIIFKYDGRDRLESCQPEFYYPDPHSEDMPLILNPSMDLVSFLDFAIQCCNCLEFIHKHQIVHGEIRLSAFLWPENSTVKLWNFGPGSRSLETNFTAEGWRKTVQRHGFSNFLQMLMYMSPEQTGRTTFQPDHRTDLYSIGITFYVVLTQSSPFAHNSPMEVVHNVMNRRLSAVHEIRPDLPMVLSAILDKLTHKSPDERYTSAHGVREDLKEIKRQLDATNDPQSIAPFNLGKYDIASVFTLPNGCFGRRREVETVTNIVRKTAYQYGRNMRNQPSRYNNLETILTPLSTSDSTAIAADGGTLNQINNGMNSRGQHRRPEANTARWKKATEMVAIYGDSGVGKSTLVRNIRQVARDYGYSATAKFDTRQPTPYGCILRCLSIFFKNILGEPQAELDRFLGMLKAQLGTHSSKDLPALLMDNVPELGVFLNDLDITNTDPGNDINGNEIKMRFHSAFLEILQVIVGFKFVTLVGPQEKNAPFLEDLHQADEASIELLDSLISARLDLLVIVTYRIDDNHSDIINNLLSNDHSVVNYVKLENMDQTELMDLVRTTMHRHREIDIVLLTPLVDFITKKTKGNPFYACQLLTTLEKKGLIYFTWDQCRWEYNLQEIEKALLQEMVETSEDINIEFLVHRLRELPSDGQRFLKWAAFVGDKFSYETVRHLMTDDTTGTLNSDLESDDYEDDSIDAAKSRHTIDSVTTTTTTTTTMTTTTTTNSTMTMSSPLSSALTTLATNKHGRTSDAINGLQSAVQQGFIHAFSNDEFGFSHDRYSQAAMLLAKPENREKIHLKIATYFMDNLDVDACWIADHLKAAMPLIKLFGKKSKHRAILIQAGDRAYNSGAHSLAFSYYSAAQELLAPPDPWVNGADSTYQETLHLYTQLAEISWFMGYDMTPTLLSTILQHATSAIDRAAAYRLQHRHQWSQTEIQGKAYILMECLGELGAENVSLDLNDTELHHLYQHTRHEVLNIGMDNIFKLPVCEDHLVRTRLSIMEEMCIWGYWMNDTNAVMAVSCRLVEKTFDQGTISPSTGVGLVFFGMAAIILYKDYELGQKVGLIGVALCNQYGGNSECARAKHIYGAFLGVWDGHYRDVMPMFHQALKQALLGGDRISATLSHIHMATGMLFGGEPLSDTLREAKLCLDEVDGWTKTTGTSVMAVTTIRAVLALQGNTKLTRDAIFDDQTFNEKKYLAKIHERMESGTTTETLPLYWFYGMKLVLLMMFGYYEEAVSIGQRFASVAIEHPSFRHSHWMLFFYCLAMIRWIRHDASKKADFEPVITATRQTLEEWAHHSKINLQMFVTMIDAELSSLVRDNILQTEQLYDQAIDEAKAGAWQLETNVMYEFAGEYYMQNGSRHIAALLLGKAIDGYRHQGCYGKGNQLARILKDYTGYSNVDNTYQEPTIMSKSVEVQTDPLPSSASSLPHRDSVPDFSLAEQFLHTEIANHEATPEETLLALDVVDLASILKSSQVISSEMNFELLMKQMLQIVLENSSAESGVIIIKENTSFLIMGTGSQVEGCRILKPPKVLSEEADSVVTRVTRYAIHAQESLLIPDIQQDSRFSDSETCAKSVICTPITHKSAIVGCIFIEGAVGSLTFRHEVVLRLLSQQVGISVTNALLFKSIQKVTYANVKMIENQKAALEEARKSKEAALRAMKLKADFLANMSHELRTPFSGFYGMISLLAETSLDGEQLDIVHTAKESCEMLLKIIDDLLNFSKLEAGKVSLDLGPLVLEEVIADTIEILSSLAARKGLELAYIIDQNVPKTIVGDSSRLRQILTNLLGNAIKFTHRGGVVIRCHLDDEARKDDYIQLRFEVIDTGIGIRPEQQRNLFEPFSQVDGSTTRMYGGTGLGLSICLQLVRLMKGKMNVESQSDYGSNFWFSVLVEKDKTSDSLEESASRVSWLSQHTILLATSHDHTSTMVKSLLPEFTVNRTCDIQHAVSHALQDHFKVLLLDIPPKPTSFIAHQLQSVDDDPECELHIVLLYAPATEGHKLAAEAINGTSDRRGKMVKMAKPARRTKLLRLLELLLMDQQRHNSPILHRNINQQQQLHQHHQYHQQTHQYHFTGSFRGGRPPSQQHGSRISDYSNMNELTYYKERPVLIAEDNMVAQKLLRKQLEKMGFVVESANNGEEAVKLYQQRPANYFSVGFFDHHMPKCDGVEATKRIRVLEAFNGGATHLPIIALTADVQASARAMCMNAKMDGYLTKPLNTKELVATLRDLNPTLNPNESSELISHTSTMTTRISHKQQPYCNGSSIAPISPQPANAMALVHSPLPSPLLAKAIGPPASSEILPSNGRSVDVSLTTLTIAANTGGNGALEPSS</sequence>
<dbReference type="Proteomes" id="UP000078561">
    <property type="component" value="Unassembled WGS sequence"/>
</dbReference>
<dbReference type="InterPro" id="IPR011009">
    <property type="entry name" value="Kinase-like_dom_sf"/>
</dbReference>
<dbReference type="SUPFAM" id="SSF56112">
    <property type="entry name" value="Protein kinase-like (PK-like)"/>
    <property type="match status" value="1"/>
</dbReference>
<comment type="catalytic activity">
    <reaction evidence="1">
        <text>ATP + protein L-histidine = ADP + protein N-phospho-L-histidine.</text>
        <dbReference type="EC" id="2.7.13.3"/>
    </reaction>
</comment>
<keyword evidence="10" id="KW-0175">Coiled coil</keyword>
<dbReference type="Pfam" id="PF00069">
    <property type="entry name" value="Pkinase"/>
    <property type="match status" value="1"/>
</dbReference>
<dbReference type="Gene3D" id="3.40.50.2300">
    <property type="match status" value="1"/>
</dbReference>
<dbReference type="InterPro" id="IPR036097">
    <property type="entry name" value="HisK_dim/P_sf"/>
</dbReference>
<dbReference type="SMART" id="SM00448">
    <property type="entry name" value="REC"/>
    <property type="match status" value="1"/>
</dbReference>
<dbReference type="OrthoDB" id="60033at2759"/>
<dbReference type="SUPFAM" id="SSF52172">
    <property type="entry name" value="CheY-like"/>
    <property type="match status" value="1"/>
</dbReference>
<evidence type="ECO:0000259" key="12">
    <source>
        <dbReference type="PROSITE" id="PS50011"/>
    </source>
</evidence>
<dbReference type="InterPro" id="IPR005467">
    <property type="entry name" value="His_kinase_dom"/>
</dbReference>
<dbReference type="PROSITE" id="PS50110">
    <property type="entry name" value="RESPONSE_REGULATORY"/>
    <property type="match status" value="1"/>
</dbReference>
<feature type="domain" description="Response regulatory" evidence="14">
    <location>
        <begin position="2189"/>
        <end position="2312"/>
    </location>
</feature>
<dbReference type="PRINTS" id="PR00344">
    <property type="entry name" value="BCTRLSENSOR"/>
</dbReference>
<dbReference type="Gene3D" id="1.10.287.130">
    <property type="match status" value="1"/>
</dbReference>
<dbReference type="Pfam" id="PF13191">
    <property type="entry name" value="AAA_16"/>
    <property type="match status" value="1"/>
</dbReference>
<dbReference type="GO" id="GO:0005524">
    <property type="term" value="F:ATP binding"/>
    <property type="evidence" value="ECO:0007669"/>
    <property type="project" value="UniProtKB-KW"/>
</dbReference>
<dbReference type="InterPro" id="IPR041664">
    <property type="entry name" value="AAA_16"/>
</dbReference>
<dbReference type="SMART" id="SM00388">
    <property type="entry name" value="HisKA"/>
    <property type="match status" value="1"/>
</dbReference>
<dbReference type="CDD" id="cd17546">
    <property type="entry name" value="REC_hyHK_CKI1_RcsC-like"/>
    <property type="match status" value="1"/>
</dbReference>
<evidence type="ECO:0000256" key="2">
    <source>
        <dbReference type="ARBA" id="ARBA00012438"/>
    </source>
</evidence>
<feature type="domain" description="Histidine kinase" evidence="13">
    <location>
        <begin position="1754"/>
        <end position="1977"/>
    </location>
</feature>
<evidence type="ECO:0000256" key="7">
    <source>
        <dbReference type="ARBA" id="ARBA00022840"/>
    </source>
</evidence>
<dbReference type="CDD" id="cd00082">
    <property type="entry name" value="HisKA"/>
    <property type="match status" value="1"/>
</dbReference>
<accession>A0A163KBH9</accession>
<keyword evidence="3 9" id="KW-0597">Phosphoprotein</keyword>
<dbReference type="CDD" id="cd16922">
    <property type="entry name" value="HATPase_EvgS-ArcB-TorS-like"/>
    <property type="match status" value="1"/>
</dbReference>
<dbReference type="PANTHER" id="PTHR45339:SF5">
    <property type="entry name" value="HISTIDINE KINASE"/>
    <property type="match status" value="1"/>
</dbReference>
<evidence type="ECO:0000259" key="13">
    <source>
        <dbReference type="PROSITE" id="PS50109"/>
    </source>
</evidence>
<keyword evidence="6" id="KW-0418">Kinase</keyword>
<name>A0A163KBH9_ABSGL</name>
<dbReference type="InParanoid" id="A0A163KBH9"/>
<keyword evidence="8" id="KW-0902">Two-component regulatory system</keyword>
<keyword evidence="4" id="KW-0808">Transferase</keyword>
<dbReference type="FunFam" id="1.10.287.130:FF:000002">
    <property type="entry name" value="Two-component osmosensing histidine kinase"/>
    <property type="match status" value="1"/>
</dbReference>
<dbReference type="Gene3D" id="1.10.510.10">
    <property type="entry name" value="Transferase(Phosphotransferase) domain 1"/>
    <property type="match status" value="1"/>
</dbReference>
<keyword evidence="7" id="KW-0067">ATP-binding</keyword>
<dbReference type="SUPFAM" id="SSF52540">
    <property type="entry name" value="P-loop containing nucleoside triphosphate hydrolases"/>
    <property type="match status" value="1"/>
</dbReference>
<dbReference type="SMART" id="SM00220">
    <property type="entry name" value="S_TKc"/>
    <property type="match status" value="1"/>
</dbReference>
<organism evidence="15">
    <name type="scientific">Absidia glauca</name>
    <name type="common">Pin mould</name>
    <dbReference type="NCBI Taxonomy" id="4829"/>
    <lineage>
        <taxon>Eukaryota</taxon>
        <taxon>Fungi</taxon>
        <taxon>Fungi incertae sedis</taxon>
        <taxon>Mucoromycota</taxon>
        <taxon>Mucoromycotina</taxon>
        <taxon>Mucoromycetes</taxon>
        <taxon>Mucorales</taxon>
        <taxon>Cunninghamellaceae</taxon>
        <taxon>Absidia</taxon>
    </lineage>
</organism>
<evidence type="ECO:0000313" key="16">
    <source>
        <dbReference type="Proteomes" id="UP000078561"/>
    </source>
</evidence>
<dbReference type="InterPro" id="IPR011006">
    <property type="entry name" value="CheY-like_superfamily"/>
</dbReference>
<feature type="compositionally biased region" description="Polar residues" evidence="11">
    <location>
        <begin position="2165"/>
        <end position="2174"/>
    </location>
</feature>
<evidence type="ECO:0000256" key="4">
    <source>
        <dbReference type="ARBA" id="ARBA00022679"/>
    </source>
</evidence>
<dbReference type="Pfam" id="PF00512">
    <property type="entry name" value="HisKA"/>
    <property type="match status" value="1"/>
</dbReference>
<dbReference type="Pfam" id="PF02518">
    <property type="entry name" value="HATPase_c"/>
    <property type="match status" value="1"/>
</dbReference>
<evidence type="ECO:0000256" key="5">
    <source>
        <dbReference type="ARBA" id="ARBA00022741"/>
    </source>
</evidence>
<dbReference type="OMA" id="GTMPFEG"/>
<keyword evidence="16" id="KW-1185">Reference proteome</keyword>
<dbReference type="Gene3D" id="3.30.450.40">
    <property type="match status" value="1"/>
</dbReference>
<protein>
    <recommendedName>
        <fullName evidence="2">histidine kinase</fullName>
        <ecNumber evidence="2">2.7.13.3</ecNumber>
    </recommendedName>
</protein>
<dbReference type="SUPFAM" id="SSF55781">
    <property type="entry name" value="GAF domain-like"/>
    <property type="match status" value="1"/>
</dbReference>
<dbReference type="FunFam" id="3.30.565.10:FF:000010">
    <property type="entry name" value="Sensor histidine kinase RcsC"/>
    <property type="match status" value="1"/>
</dbReference>
<evidence type="ECO:0000256" key="8">
    <source>
        <dbReference type="ARBA" id="ARBA00023012"/>
    </source>
</evidence>
<dbReference type="PROSITE" id="PS50011">
    <property type="entry name" value="PROTEIN_KINASE_DOM"/>
    <property type="match status" value="1"/>
</dbReference>
<dbReference type="InterPro" id="IPR004358">
    <property type="entry name" value="Sig_transdc_His_kin-like_C"/>
</dbReference>
<proteinExistence type="predicted"/>
<evidence type="ECO:0000256" key="11">
    <source>
        <dbReference type="SAM" id="MobiDB-lite"/>
    </source>
</evidence>
<evidence type="ECO:0000259" key="14">
    <source>
        <dbReference type="PROSITE" id="PS50110"/>
    </source>
</evidence>
<feature type="region of interest" description="Disordered" evidence="11">
    <location>
        <begin position="2155"/>
        <end position="2174"/>
    </location>
</feature>
<dbReference type="Pfam" id="PF00072">
    <property type="entry name" value="Response_reg"/>
    <property type="match status" value="1"/>
</dbReference>
<dbReference type="InterPro" id="IPR001789">
    <property type="entry name" value="Sig_transdc_resp-reg_receiver"/>
</dbReference>
<dbReference type="Gene3D" id="3.30.565.10">
    <property type="entry name" value="Histidine kinase-like ATPase, C-terminal domain"/>
    <property type="match status" value="1"/>
</dbReference>
<evidence type="ECO:0000256" key="1">
    <source>
        <dbReference type="ARBA" id="ARBA00000085"/>
    </source>
</evidence>
<dbReference type="SMART" id="SM00387">
    <property type="entry name" value="HATPase_c"/>
    <property type="match status" value="1"/>
</dbReference>
<evidence type="ECO:0000256" key="6">
    <source>
        <dbReference type="ARBA" id="ARBA00022777"/>
    </source>
</evidence>
<feature type="domain" description="Protein kinase" evidence="12">
    <location>
        <begin position="1"/>
        <end position="302"/>
    </location>
</feature>
<dbReference type="InterPro" id="IPR000719">
    <property type="entry name" value="Prot_kinase_dom"/>
</dbReference>
<dbReference type="InterPro" id="IPR036890">
    <property type="entry name" value="HATPase_C_sf"/>
</dbReference>
<dbReference type="SUPFAM" id="SSF47384">
    <property type="entry name" value="Homodimeric domain of signal transducing histidine kinase"/>
    <property type="match status" value="1"/>
</dbReference>
<evidence type="ECO:0000256" key="10">
    <source>
        <dbReference type="SAM" id="Coils"/>
    </source>
</evidence>
<feature type="modified residue" description="4-aspartylphosphate" evidence="9">
    <location>
        <position position="2241"/>
    </location>
</feature>
<dbReference type="InterPro" id="IPR003594">
    <property type="entry name" value="HATPase_dom"/>
</dbReference>
<reference evidence="15" key="1">
    <citation type="submission" date="2016-04" db="EMBL/GenBank/DDBJ databases">
        <authorList>
            <person name="Evans L.H."/>
            <person name="Alamgir A."/>
            <person name="Owens N."/>
            <person name="Weber N.D."/>
            <person name="Virtaneva K."/>
            <person name="Barbian K."/>
            <person name="Babar A."/>
            <person name="Rosenke K."/>
        </authorList>
    </citation>
    <scope>NUCLEOTIDE SEQUENCE [LARGE SCALE GENOMIC DNA]</scope>
    <source>
        <strain evidence="15">CBS 101.48</strain>
    </source>
</reference>
<dbReference type="EMBL" id="LT554655">
    <property type="protein sequence ID" value="SAM07023.1"/>
    <property type="molecule type" value="Genomic_DNA"/>
</dbReference>
<dbReference type="SUPFAM" id="SSF55874">
    <property type="entry name" value="ATPase domain of HSP90 chaperone/DNA topoisomerase II/histidine kinase"/>
    <property type="match status" value="1"/>
</dbReference>
<dbReference type="PROSITE" id="PS50109">
    <property type="entry name" value="HIS_KIN"/>
    <property type="match status" value="1"/>
</dbReference>
<feature type="coiled-coil region" evidence="10">
    <location>
        <begin position="1721"/>
        <end position="1748"/>
    </location>
</feature>
<evidence type="ECO:0000256" key="9">
    <source>
        <dbReference type="PROSITE-ProRule" id="PRU00169"/>
    </source>
</evidence>
<dbReference type="EC" id="2.7.13.3" evidence="2"/>
<dbReference type="InterPro" id="IPR003661">
    <property type="entry name" value="HisK_dim/P_dom"/>
</dbReference>
<keyword evidence="5" id="KW-0547">Nucleotide-binding</keyword>
<dbReference type="STRING" id="4829.A0A163KBH9"/>
<gene>
    <name evidence="15" type="primary">ABSGL_12650.1 scaffold 13066</name>
</gene>
<evidence type="ECO:0000256" key="3">
    <source>
        <dbReference type="ARBA" id="ARBA00022553"/>
    </source>
</evidence>
<dbReference type="InterPro" id="IPR029016">
    <property type="entry name" value="GAF-like_dom_sf"/>
</dbReference>
<dbReference type="PANTHER" id="PTHR45339">
    <property type="entry name" value="HYBRID SIGNAL TRANSDUCTION HISTIDINE KINASE J"/>
    <property type="match status" value="1"/>
</dbReference>
<dbReference type="InterPro" id="IPR027417">
    <property type="entry name" value="P-loop_NTPase"/>
</dbReference>